<gene>
    <name evidence="11" type="ORF">AK37_20149</name>
</gene>
<keyword evidence="7" id="KW-0067">ATP-binding</keyword>
<dbReference type="PANTHER" id="PTHR24421">
    <property type="entry name" value="NITRATE/NITRITE SENSOR PROTEIN NARX-RELATED"/>
    <property type="match status" value="1"/>
</dbReference>
<dbReference type="Gene3D" id="3.30.565.10">
    <property type="entry name" value="Histidine kinase-like ATPase, C-terminal domain"/>
    <property type="match status" value="1"/>
</dbReference>
<keyword evidence="8" id="KW-0902">Two-component regulatory system</keyword>
<dbReference type="EC" id="2.7.13.3" evidence="2"/>
<dbReference type="Pfam" id="PF07730">
    <property type="entry name" value="HisKA_3"/>
    <property type="match status" value="1"/>
</dbReference>
<evidence type="ECO:0000256" key="7">
    <source>
        <dbReference type="ARBA" id="ARBA00022840"/>
    </source>
</evidence>
<accession>H0JWC1</accession>
<keyword evidence="9" id="KW-1133">Transmembrane helix</keyword>
<evidence type="ECO:0000256" key="2">
    <source>
        <dbReference type="ARBA" id="ARBA00012438"/>
    </source>
</evidence>
<dbReference type="InterPro" id="IPR050482">
    <property type="entry name" value="Sensor_HK_TwoCompSys"/>
</dbReference>
<dbReference type="SMART" id="SM00387">
    <property type="entry name" value="HATPase_c"/>
    <property type="match status" value="1"/>
</dbReference>
<keyword evidence="5" id="KW-0547">Nucleotide-binding</keyword>
<dbReference type="InterPro" id="IPR036890">
    <property type="entry name" value="HATPase_C_sf"/>
</dbReference>
<sequence>MFECRPRRPRGNVADVWWSARGPGGTGSRARTIDVLLAAVVLAVLVGAIVADLGSDSSGPTALAYVFAALVAGAVLVRRTHPVGVLLFTAVALVVYYSLSLPPIGLAVPLAVALYSAAERAHLRWAVTVAVTLAVLSTGVRWAQGDDLAYLFGFEVGGQIGLMAAVIALGDSVRSRRALRAEMVRRERAAQLEREHETARRVERERVQIARDLHDLLAHTVSVISLHAGVATEAIEDDPPLARRSLAAVRTGCSRAVEELHATVEALRSPDDSRRAPTPSLAQLPRLVDTVRAAGLDMRIDRDGTTDDLPSVVAATAYRVVQEALSNVLRHADASKAVVRMTLRDDVLVVAVEDDGRGPSQGASAGWGLAGMRERVGLLGGTIETGRSDGGGFLVSARIPTGSRS</sequence>
<name>H0JWC1_9NOCA</name>
<evidence type="ECO:0000256" key="6">
    <source>
        <dbReference type="ARBA" id="ARBA00022777"/>
    </source>
</evidence>
<evidence type="ECO:0000259" key="10">
    <source>
        <dbReference type="SMART" id="SM00387"/>
    </source>
</evidence>
<dbReference type="CDD" id="cd16917">
    <property type="entry name" value="HATPase_UhpB-NarQ-NarX-like"/>
    <property type="match status" value="1"/>
</dbReference>
<organism evidence="11 12">
    <name type="scientific">Rhodococcus pyridinivorans AK37</name>
    <dbReference type="NCBI Taxonomy" id="1114960"/>
    <lineage>
        <taxon>Bacteria</taxon>
        <taxon>Bacillati</taxon>
        <taxon>Actinomycetota</taxon>
        <taxon>Actinomycetes</taxon>
        <taxon>Mycobacteriales</taxon>
        <taxon>Nocardiaceae</taxon>
        <taxon>Rhodococcus</taxon>
    </lineage>
</organism>
<protein>
    <recommendedName>
        <fullName evidence="2">histidine kinase</fullName>
        <ecNumber evidence="2">2.7.13.3</ecNumber>
    </recommendedName>
</protein>
<dbReference type="Gene3D" id="1.20.5.1930">
    <property type="match status" value="1"/>
</dbReference>
<evidence type="ECO:0000256" key="1">
    <source>
        <dbReference type="ARBA" id="ARBA00000085"/>
    </source>
</evidence>
<reference evidence="11 12" key="1">
    <citation type="submission" date="2011-12" db="EMBL/GenBank/DDBJ databases">
        <authorList>
            <person name="Kriszt B."/>
            <person name="Tancsics A."/>
            <person name="Cserhati M."/>
            <person name="Toth A."/>
            <person name="Nagy I."/>
            <person name="Horvath B."/>
            <person name="Tamura T."/>
            <person name="Kukolya J."/>
            <person name="Szoboszlay S."/>
        </authorList>
    </citation>
    <scope>NUCLEOTIDE SEQUENCE [LARGE SCALE GENOMIC DNA]</scope>
    <source>
        <strain evidence="11 12">AK37</strain>
    </source>
</reference>
<feature type="transmembrane region" description="Helical" evidence="9">
    <location>
        <begin position="85"/>
        <end position="113"/>
    </location>
</feature>
<keyword evidence="6 11" id="KW-0418">Kinase</keyword>
<feature type="transmembrane region" description="Helical" evidence="9">
    <location>
        <begin position="149"/>
        <end position="170"/>
    </location>
</feature>
<evidence type="ECO:0000256" key="3">
    <source>
        <dbReference type="ARBA" id="ARBA00022553"/>
    </source>
</evidence>
<comment type="catalytic activity">
    <reaction evidence="1">
        <text>ATP + protein L-histidine = ADP + protein N-phospho-L-histidine.</text>
        <dbReference type="EC" id="2.7.13.3"/>
    </reaction>
</comment>
<dbReference type="Pfam" id="PF23539">
    <property type="entry name" value="DUF7134"/>
    <property type="match status" value="1"/>
</dbReference>
<dbReference type="GO" id="GO:0016020">
    <property type="term" value="C:membrane"/>
    <property type="evidence" value="ECO:0007669"/>
    <property type="project" value="InterPro"/>
</dbReference>
<keyword evidence="9" id="KW-0812">Transmembrane</keyword>
<feature type="transmembrane region" description="Helical" evidence="9">
    <location>
        <begin position="35"/>
        <end position="55"/>
    </location>
</feature>
<dbReference type="Proteomes" id="UP000005064">
    <property type="component" value="Unassembled WGS sequence"/>
</dbReference>
<dbReference type="InterPro" id="IPR011712">
    <property type="entry name" value="Sig_transdc_His_kin_sub3_dim/P"/>
</dbReference>
<evidence type="ECO:0000256" key="8">
    <source>
        <dbReference type="ARBA" id="ARBA00023012"/>
    </source>
</evidence>
<evidence type="ECO:0000313" key="11">
    <source>
        <dbReference type="EMBL" id="EHK81397.1"/>
    </source>
</evidence>
<evidence type="ECO:0000313" key="12">
    <source>
        <dbReference type="Proteomes" id="UP000005064"/>
    </source>
</evidence>
<dbReference type="InterPro" id="IPR003594">
    <property type="entry name" value="HATPase_dom"/>
</dbReference>
<dbReference type="GO" id="GO:0005524">
    <property type="term" value="F:ATP binding"/>
    <property type="evidence" value="ECO:0007669"/>
    <property type="project" value="UniProtKB-KW"/>
</dbReference>
<dbReference type="PANTHER" id="PTHR24421:SF10">
    <property type="entry name" value="NITRATE_NITRITE SENSOR PROTEIN NARQ"/>
    <property type="match status" value="1"/>
</dbReference>
<dbReference type="Pfam" id="PF02518">
    <property type="entry name" value="HATPase_c"/>
    <property type="match status" value="1"/>
</dbReference>
<keyword evidence="3" id="KW-0597">Phosphoprotein</keyword>
<feature type="transmembrane region" description="Helical" evidence="9">
    <location>
        <begin position="125"/>
        <end position="143"/>
    </location>
</feature>
<dbReference type="GO" id="GO:0046983">
    <property type="term" value="F:protein dimerization activity"/>
    <property type="evidence" value="ECO:0007669"/>
    <property type="project" value="InterPro"/>
</dbReference>
<dbReference type="SUPFAM" id="SSF55874">
    <property type="entry name" value="ATPase domain of HSP90 chaperone/DNA topoisomerase II/histidine kinase"/>
    <property type="match status" value="1"/>
</dbReference>
<evidence type="ECO:0000256" key="5">
    <source>
        <dbReference type="ARBA" id="ARBA00022741"/>
    </source>
</evidence>
<feature type="domain" description="Histidine kinase/HSP90-like ATPase" evidence="10">
    <location>
        <begin position="312"/>
        <end position="403"/>
    </location>
</feature>
<evidence type="ECO:0000256" key="9">
    <source>
        <dbReference type="SAM" id="Phobius"/>
    </source>
</evidence>
<keyword evidence="4" id="KW-0808">Transferase</keyword>
<proteinExistence type="predicted"/>
<dbReference type="EMBL" id="AHBW01000055">
    <property type="protein sequence ID" value="EHK81397.1"/>
    <property type="molecule type" value="Genomic_DNA"/>
</dbReference>
<keyword evidence="9" id="KW-0472">Membrane</keyword>
<dbReference type="InterPro" id="IPR055558">
    <property type="entry name" value="DUF7134"/>
</dbReference>
<feature type="transmembrane region" description="Helical" evidence="9">
    <location>
        <begin position="62"/>
        <end position="79"/>
    </location>
</feature>
<evidence type="ECO:0000256" key="4">
    <source>
        <dbReference type="ARBA" id="ARBA00022679"/>
    </source>
</evidence>
<dbReference type="GO" id="GO:0000155">
    <property type="term" value="F:phosphorelay sensor kinase activity"/>
    <property type="evidence" value="ECO:0007669"/>
    <property type="project" value="InterPro"/>
</dbReference>
<dbReference type="PATRIC" id="fig|1114960.4.peg.4110"/>
<comment type="caution">
    <text evidence="11">The sequence shown here is derived from an EMBL/GenBank/DDBJ whole genome shotgun (WGS) entry which is preliminary data.</text>
</comment>
<dbReference type="AlphaFoldDB" id="H0JWC1"/>